<keyword evidence="1" id="KW-0614">Plasmid</keyword>
<protein>
    <recommendedName>
        <fullName evidence="3">YcaO domain-containing protein</fullName>
    </recommendedName>
</protein>
<organism evidence="1 2">
    <name type="scientific">Streptomyces vietnamensis</name>
    <dbReference type="NCBI Taxonomy" id="362257"/>
    <lineage>
        <taxon>Bacteria</taxon>
        <taxon>Bacillati</taxon>
        <taxon>Actinomycetota</taxon>
        <taxon>Actinomycetes</taxon>
        <taxon>Kitasatosporales</taxon>
        <taxon>Streptomycetaceae</taxon>
        <taxon>Streptomyces</taxon>
    </lineage>
</organism>
<evidence type="ECO:0008006" key="3">
    <source>
        <dbReference type="Google" id="ProtNLM"/>
    </source>
</evidence>
<gene>
    <name evidence="1" type="ORF">SVTN_40705</name>
</gene>
<evidence type="ECO:0000313" key="2">
    <source>
        <dbReference type="Proteomes" id="UP000031774"/>
    </source>
</evidence>
<geneLocation type="plasmid" evidence="1 2">
    <name>pSVL1</name>
</geneLocation>
<dbReference type="KEGG" id="svt:SVTN_40705"/>
<dbReference type="RefSeq" id="WP_041135040.1">
    <property type="nucleotide sequence ID" value="NZ_CP010408.1"/>
</dbReference>
<evidence type="ECO:0000313" key="1">
    <source>
        <dbReference type="EMBL" id="AJF70525.1"/>
    </source>
</evidence>
<keyword evidence="2" id="KW-1185">Reference proteome</keyword>
<dbReference type="EMBL" id="CP010408">
    <property type="protein sequence ID" value="AJF70525.1"/>
    <property type="molecule type" value="Genomic_DNA"/>
</dbReference>
<dbReference type="Proteomes" id="UP000031774">
    <property type="component" value="Plasmid pSVL1"/>
</dbReference>
<sequence>MTGNRGRWPKIDEERGVEDVTLLILEWLGEQGVNAMIRMDAERLADNAPAWTFAASGGPLAHGMRADGRTVQQCMSVALARLRDSGLSVPF</sequence>
<proteinExistence type="predicted"/>
<dbReference type="HOGENOM" id="CLU_187756_0_0_11"/>
<reference evidence="1 2" key="1">
    <citation type="submission" date="2014-12" db="EMBL/GenBank/DDBJ databases">
        <title>Complete genome sequence of Streptomyces vietnamensis strain GIMV4.0001, a genetic manipulable producer of the benzoisochromanequinone antibiotic granaticin.</title>
        <authorList>
            <person name="Deng M.R."/>
            <person name="Guo J."/>
            <person name="Ma L.Y."/>
            <person name="Feng G.D."/>
            <person name="Mo C.Y."/>
            <person name="Zhu H.H."/>
        </authorList>
    </citation>
    <scope>NUCLEOTIDE SEQUENCE [LARGE SCALE GENOMIC DNA]</scope>
    <source>
        <strain evidence="2">GIMV4.0001</strain>
        <plasmid evidence="1 2">pSVL1</plasmid>
    </source>
</reference>
<dbReference type="AlphaFoldDB" id="A0A0B5I929"/>
<name>A0A0B5I929_9ACTN</name>
<accession>A0A0B5I929</accession>